<evidence type="ECO:0000313" key="4">
    <source>
        <dbReference type="Proteomes" id="UP000011185"/>
    </source>
</evidence>
<evidence type="ECO:0000256" key="1">
    <source>
        <dbReference type="SAM" id="Coils"/>
    </source>
</evidence>
<dbReference type="EMBL" id="JH993814">
    <property type="protein sequence ID" value="ELQ76779.1"/>
    <property type="molecule type" value="Genomic_DNA"/>
</dbReference>
<feature type="coiled-coil region" evidence="1">
    <location>
        <begin position="515"/>
        <end position="549"/>
    </location>
</feature>
<protein>
    <submittedName>
        <fullName evidence="3">Uncharacterized protein</fullName>
    </submittedName>
</protein>
<dbReference type="VEuPathDB" id="MicrosporidiaDB:THOM_0218"/>
<feature type="region of interest" description="Disordered" evidence="2">
    <location>
        <begin position="351"/>
        <end position="388"/>
    </location>
</feature>
<dbReference type="InParanoid" id="L7JZC8"/>
<feature type="coiled-coil region" evidence="1">
    <location>
        <begin position="431"/>
        <end position="479"/>
    </location>
</feature>
<dbReference type="OrthoDB" id="10470738at2759"/>
<dbReference type="AlphaFoldDB" id="L7JZC8"/>
<accession>L7JZC8</accession>
<name>L7JZC8_TRAHO</name>
<proteinExistence type="predicted"/>
<dbReference type="HOGENOM" id="CLU_491925_0_0_1"/>
<reference evidence="3 4" key="1">
    <citation type="journal article" date="2012" name="PLoS Pathog.">
        <title>The genome of the obligate intracellular parasite Trachipleistophora hominis: new insights into microsporidian genome dynamics and reductive evolution.</title>
        <authorList>
            <person name="Heinz E."/>
            <person name="Williams T.A."/>
            <person name="Nakjang S."/>
            <person name="Noel C.J."/>
            <person name="Swan D.C."/>
            <person name="Goldberg A.V."/>
            <person name="Harris S.R."/>
            <person name="Weinmaier T."/>
            <person name="Markert S."/>
            <person name="Becher D."/>
            <person name="Bernhardt J."/>
            <person name="Dagan T."/>
            <person name="Hacker C."/>
            <person name="Lucocq J.M."/>
            <person name="Schweder T."/>
            <person name="Rattei T."/>
            <person name="Hall N."/>
            <person name="Hirt R.P."/>
            <person name="Embley T.M."/>
        </authorList>
    </citation>
    <scope>NUCLEOTIDE SEQUENCE [LARGE SCALE GENOMIC DNA]</scope>
</reference>
<dbReference type="Proteomes" id="UP000011185">
    <property type="component" value="Unassembled WGS sequence"/>
</dbReference>
<dbReference type="OMA" id="MGDYRES"/>
<organism evidence="3 4">
    <name type="scientific">Trachipleistophora hominis</name>
    <name type="common">Microsporidian parasite</name>
    <dbReference type="NCBI Taxonomy" id="72359"/>
    <lineage>
        <taxon>Eukaryota</taxon>
        <taxon>Fungi</taxon>
        <taxon>Fungi incertae sedis</taxon>
        <taxon>Microsporidia</taxon>
        <taxon>Pleistophoridae</taxon>
        <taxon>Trachipleistophora</taxon>
    </lineage>
</organism>
<evidence type="ECO:0000256" key="2">
    <source>
        <dbReference type="SAM" id="MobiDB-lite"/>
    </source>
</evidence>
<keyword evidence="1" id="KW-0175">Coiled coil</keyword>
<sequence length="550" mass="61484">MSMKRRKLNKIKNVEIKANTSLFADSIIEDNECIGVKCGLSDVVDKKVEDAEKNAGTEVQRNEERGVVDKNEIRATTSPVTHDVLQNEMPIKDRDGENDGPMFERLVINDEYISKNDTMIDILSEKGEGASTGTGTNVSVFCAPLNEQHKKKKTPNKVINSGTMDAVAADPSDVHDYVQNGGAPLICRAVNEADRLDRSDRSIQTRSLIQSVRVTDGAFLCDQQERLAGPDDVTLKRGETSFSGENGILNTNEENNIQKQQSHVISTDRQSPVINEQDAFLRPISCIDDPAGADHTQKGESSAENLKEQTNKTLQLKEHMKKENDYVQENTYDDDGLITQCEASEVLLRLSEGGSDQGRSESARQSTSGECGAQEMGDYRESTSNENDGGYKGIVKGYGAGLADVKRFTHEQNKEAGVLAHGSTHKAFNVIAHEKLRNETLREENAHLKATISEIKALIKMKNQNIGVLEQRINFLECEKKLRDTDHGMIENGLELVDRLKAVYQEEVRMFCRKMERVRQENTVLKGNYDMLKKTVAELLKERRNTKDEY</sequence>
<gene>
    <name evidence="3" type="ORF">THOM_0218</name>
</gene>
<keyword evidence="4" id="KW-1185">Reference proteome</keyword>
<evidence type="ECO:0000313" key="3">
    <source>
        <dbReference type="EMBL" id="ELQ76779.1"/>
    </source>
</evidence>